<evidence type="ECO:0000313" key="9">
    <source>
        <dbReference type="EMBL" id="GFM34663.1"/>
    </source>
</evidence>
<comment type="subcellular location">
    <subcellularLocation>
        <location evidence="1">Cell membrane</location>
        <topology evidence="1">Multi-pass membrane protein</topology>
    </subcellularLocation>
</comment>
<evidence type="ECO:0000256" key="6">
    <source>
        <dbReference type="ARBA" id="ARBA00023136"/>
    </source>
</evidence>
<evidence type="ECO:0000256" key="2">
    <source>
        <dbReference type="ARBA" id="ARBA00022448"/>
    </source>
</evidence>
<feature type="transmembrane region" description="Helical" evidence="7">
    <location>
        <begin position="134"/>
        <end position="160"/>
    </location>
</feature>
<comment type="caution">
    <text evidence="9">The sequence shown here is derived from an EMBL/GenBank/DDBJ whole genome shotgun (WGS) entry which is preliminary data.</text>
</comment>
<dbReference type="Proteomes" id="UP000503840">
    <property type="component" value="Unassembled WGS sequence"/>
</dbReference>
<feature type="transmembrane region" description="Helical" evidence="7">
    <location>
        <begin position="55"/>
        <end position="74"/>
    </location>
</feature>
<protein>
    <submittedName>
        <fullName evidence="9">C4-dicarboxylate ABC transporter permease</fullName>
    </submittedName>
</protein>
<evidence type="ECO:0000256" key="7">
    <source>
        <dbReference type="SAM" id="Phobius"/>
    </source>
</evidence>
<feature type="domain" description="Tripartite ATP-independent periplasmic transporters DctQ component" evidence="8">
    <location>
        <begin position="34"/>
        <end position="162"/>
    </location>
</feature>
<organism evidence="9 10">
    <name type="scientific">Desulfovibrio subterraneus</name>
    <dbReference type="NCBI Taxonomy" id="2718620"/>
    <lineage>
        <taxon>Bacteria</taxon>
        <taxon>Pseudomonadati</taxon>
        <taxon>Thermodesulfobacteriota</taxon>
        <taxon>Desulfovibrionia</taxon>
        <taxon>Desulfovibrionales</taxon>
        <taxon>Desulfovibrionaceae</taxon>
        <taxon>Desulfovibrio</taxon>
    </lineage>
</organism>
<accession>A0A7J0BLM2</accession>
<feature type="transmembrane region" description="Helical" evidence="7">
    <location>
        <begin position="95"/>
        <end position="114"/>
    </location>
</feature>
<keyword evidence="3" id="KW-1003">Cell membrane</keyword>
<name>A0A7J0BLM2_9BACT</name>
<evidence type="ECO:0000256" key="5">
    <source>
        <dbReference type="ARBA" id="ARBA00022989"/>
    </source>
</evidence>
<evidence type="ECO:0000256" key="1">
    <source>
        <dbReference type="ARBA" id="ARBA00004651"/>
    </source>
</evidence>
<keyword evidence="10" id="KW-1185">Reference proteome</keyword>
<evidence type="ECO:0000259" key="8">
    <source>
        <dbReference type="Pfam" id="PF04290"/>
    </source>
</evidence>
<keyword evidence="5 7" id="KW-1133">Transmembrane helix</keyword>
<gene>
    <name evidence="9" type="ORF">DSM101010T_30280</name>
</gene>
<keyword evidence="2" id="KW-0813">Transport</keyword>
<evidence type="ECO:0000256" key="4">
    <source>
        <dbReference type="ARBA" id="ARBA00022692"/>
    </source>
</evidence>
<dbReference type="GO" id="GO:0005886">
    <property type="term" value="C:plasma membrane"/>
    <property type="evidence" value="ECO:0007669"/>
    <property type="project" value="UniProtKB-SubCell"/>
</dbReference>
<proteinExistence type="predicted"/>
<evidence type="ECO:0000313" key="10">
    <source>
        <dbReference type="Proteomes" id="UP000503840"/>
    </source>
</evidence>
<dbReference type="AlphaFoldDB" id="A0A7J0BLM2"/>
<keyword evidence="4 7" id="KW-0812">Transmembrane</keyword>
<dbReference type="Pfam" id="PF04290">
    <property type="entry name" value="DctQ"/>
    <property type="match status" value="1"/>
</dbReference>
<keyword evidence="6 7" id="KW-0472">Membrane</keyword>
<sequence length="169" mass="18583">MNLMRHSSLLFLDKVGAHISFVLAVFAGITLTAMMLLACWNMVGRAIGYPLKGTFELMGFMGAVVAAFSLAYAQQSRSHIFVAFFIARFKRPVRLALDAAVHLASAAFFIHAGLELEKLAAFIVELGELSETLQIIYHPFVWAVCVGCFAMGFVLFISFLKTVLLAEEV</sequence>
<dbReference type="InterPro" id="IPR055348">
    <property type="entry name" value="DctQ"/>
</dbReference>
<reference evidence="9 10" key="1">
    <citation type="submission" date="2020-05" db="EMBL/GenBank/DDBJ databases">
        <title>Draft genome sequence of Desulfovibrio sp. strain HN2T.</title>
        <authorList>
            <person name="Ueno A."/>
            <person name="Tamazawa S."/>
            <person name="Tamamura S."/>
            <person name="Murakami T."/>
            <person name="Kiyama T."/>
            <person name="Inomata H."/>
            <person name="Amano Y."/>
            <person name="Miyakawa K."/>
            <person name="Tamaki H."/>
            <person name="Naganuma T."/>
            <person name="Kaneko K."/>
        </authorList>
    </citation>
    <scope>NUCLEOTIDE SEQUENCE [LARGE SCALE GENOMIC DNA]</scope>
    <source>
        <strain evidence="9 10">HN2</strain>
    </source>
</reference>
<evidence type="ECO:0000256" key="3">
    <source>
        <dbReference type="ARBA" id="ARBA00022475"/>
    </source>
</evidence>
<dbReference type="EMBL" id="BLVO01000016">
    <property type="protein sequence ID" value="GFM34663.1"/>
    <property type="molecule type" value="Genomic_DNA"/>
</dbReference>
<feature type="transmembrane region" description="Helical" evidence="7">
    <location>
        <begin position="21"/>
        <end position="43"/>
    </location>
</feature>